<evidence type="ECO:0000259" key="3">
    <source>
        <dbReference type="SMART" id="SM00829"/>
    </source>
</evidence>
<evidence type="ECO:0000256" key="1">
    <source>
        <dbReference type="ARBA" id="ARBA00022857"/>
    </source>
</evidence>
<dbReference type="GO" id="GO:0005829">
    <property type="term" value="C:cytosol"/>
    <property type="evidence" value="ECO:0007669"/>
    <property type="project" value="TreeGrafter"/>
</dbReference>
<accession>A0A1N7KSK4</accession>
<protein>
    <submittedName>
        <fullName evidence="4">NADPH2:quinone reductase</fullName>
    </submittedName>
</protein>
<keyword evidence="2" id="KW-0560">Oxidoreductase</keyword>
<dbReference type="InterPro" id="IPR013149">
    <property type="entry name" value="ADH-like_C"/>
</dbReference>
<dbReference type="AlphaFoldDB" id="A0A1N7KSK4"/>
<dbReference type="PANTHER" id="PTHR48106:SF13">
    <property type="entry name" value="QUINONE OXIDOREDUCTASE-RELATED"/>
    <property type="match status" value="1"/>
</dbReference>
<proteinExistence type="predicted"/>
<dbReference type="FunFam" id="3.40.50.720:FF:000053">
    <property type="entry name" value="Quinone oxidoreductase 1"/>
    <property type="match status" value="1"/>
</dbReference>
<evidence type="ECO:0000313" key="4">
    <source>
        <dbReference type="EMBL" id="SIS64602.1"/>
    </source>
</evidence>
<dbReference type="SUPFAM" id="SSF51735">
    <property type="entry name" value="NAD(P)-binding Rossmann-fold domains"/>
    <property type="match status" value="1"/>
</dbReference>
<dbReference type="Proteomes" id="UP000186141">
    <property type="component" value="Unassembled WGS sequence"/>
</dbReference>
<dbReference type="Gene3D" id="3.90.180.10">
    <property type="entry name" value="Medium-chain alcohol dehydrogenases, catalytic domain"/>
    <property type="match status" value="1"/>
</dbReference>
<organism evidence="4 5">
    <name type="scientific">Gemmobacter megaterium</name>
    <dbReference type="NCBI Taxonomy" id="1086013"/>
    <lineage>
        <taxon>Bacteria</taxon>
        <taxon>Pseudomonadati</taxon>
        <taxon>Pseudomonadota</taxon>
        <taxon>Alphaproteobacteria</taxon>
        <taxon>Rhodobacterales</taxon>
        <taxon>Paracoccaceae</taxon>
        <taxon>Gemmobacter</taxon>
    </lineage>
</organism>
<reference evidence="4 5" key="1">
    <citation type="submission" date="2017-01" db="EMBL/GenBank/DDBJ databases">
        <authorList>
            <person name="Mah S.A."/>
            <person name="Swanson W.J."/>
            <person name="Moy G.W."/>
            <person name="Vacquier V.D."/>
        </authorList>
    </citation>
    <scope>NUCLEOTIDE SEQUENCE [LARGE SCALE GENOMIC DNA]</scope>
    <source>
        <strain evidence="4 5">DSM 26375</strain>
    </source>
</reference>
<name>A0A1N7KSK4_9RHOB</name>
<dbReference type="GO" id="GO:0003960">
    <property type="term" value="F:quinone reductase (NADPH) activity"/>
    <property type="evidence" value="ECO:0007669"/>
    <property type="project" value="InterPro"/>
</dbReference>
<dbReference type="InterPro" id="IPR011032">
    <property type="entry name" value="GroES-like_sf"/>
</dbReference>
<dbReference type="InterPro" id="IPR013154">
    <property type="entry name" value="ADH-like_N"/>
</dbReference>
<dbReference type="CDD" id="cd05286">
    <property type="entry name" value="QOR2"/>
    <property type="match status" value="1"/>
</dbReference>
<keyword evidence="1" id="KW-0521">NADP</keyword>
<dbReference type="InterPro" id="IPR036291">
    <property type="entry name" value="NAD(P)-bd_dom_sf"/>
</dbReference>
<dbReference type="EMBL" id="FTOT01000001">
    <property type="protein sequence ID" value="SIS64602.1"/>
    <property type="molecule type" value="Genomic_DNA"/>
</dbReference>
<keyword evidence="5" id="KW-1185">Reference proteome</keyword>
<dbReference type="Gene3D" id="3.40.50.720">
    <property type="entry name" value="NAD(P)-binding Rossmann-like Domain"/>
    <property type="match status" value="1"/>
</dbReference>
<dbReference type="GO" id="GO:0035925">
    <property type="term" value="F:mRNA 3'-UTR AU-rich region binding"/>
    <property type="evidence" value="ECO:0007669"/>
    <property type="project" value="TreeGrafter"/>
</dbReference>
<feature type="domain" description="Enoyl reductase (ER)" evidence="3">
    <location>
        <begin position="16"/>
        <end position="327"/>
    </location>
</feature>
<dbReference type="InterPro" id="IPR020843">
    <property type="entry name" value="ER"/>
</dbReference>
<evidence type="ECO:0000313" key="5">
    <source>
        <dbReference type="Proteomes" id="UP000186141"/>
    </source>
</evidence>
<dbReference type="GO" id="GO:0070402">
    <property type="term" value="F:NADPH binding"/>
    <property type="evidence" value="ECO:0007669"/>
    <property type="project" value="TreeGrafter"/>
</dbReference>
<dbReference type="STRING" id="1086013.SAMN05421774_101654"/>
<dbReference type="SMART" id="SM00829">
    <property type="entry name" value="PKS_ER"/>
    <property type="match status" value="1"/>
</dbReference>
<gene>
    <name evidence="4" type="ORF">SAMN05421774_101654</name>
</gene>
<dbReference type="PANTHER" id="PTHR48106">
    <property type="entry name" value="QUINONE OXIDOREDUCTASE PIG3-RELATED"/>
    <property type="match status" value="1"/>
</dbReference>
<dbReference type="Pfam" id="PF00107">
    <property type="entry name" value="ADH_zinc_N"/>
    <property type="match status" value="1"/>
</dbReference>
<dbReference type="SUPFAM" id="SSF50129">
    <property type="entry name" value="GroES-like"/>
    <property type="match status" value="1"/>
</dbReference>
<dbReference type="RefSeq" id="WP_083701104.1">
    <property type="nucleotide sequence ID" value="NZ_BMEH01000001.1"/>
</dbReference>
<dbReference type="Pfam" id="PF08240">
    <property type="entry name" value="ADH_N"/>
    <property type="match status" value="1"/>
</dbReference>
<sequence length="329" mass="34099">MPSHRTMQAIVLDTFGGPQVLRLCETPRPAPGAGEVLVRHTAIGVNFHDCYVRSGLYRTLPLPGIPGIEATGVVEALGSGVAGLAVGQRVGWVSGRYGGYATHRVMPAAEAIRLPDSLDDADLAATLMKALTVSVLVSRAHVVQPGQTVLVHAAAGGVGQLLCNWCRHLGATVIGTVGTRAKAAVAEAAGAHHIILYREEDFVARVQQITGGAGVAAVYDAVGKDTFAGSLASLAFEGTLVNYGQASGPVAALTPADLAVRSLTLVRPIVFHYLRDADRLADLSSRVFDAFAAGVIRPIAPLRLPLAEAAAAHEVLESQRSPGGVVLLP</sequence>
<dbReference type="InterPro" id="IPR047618">
    <property type="entry name" value="QOR-like"/>
</dbReference>
<evidence type="ECO:0000256" key="2">
    <source>
        <dbReference type="ARBA" id="ARBA00023002"/>
    </source>
</evidence>